<accession>A0ABQ3NAJ2</accession>
<evidence type="ECO:0000313" key="2">
    <source>
        <dbReference type="Proteomes" id="UP000637074"/>
    </source>
</evidence>
<dbReference type="EMBL" id="BNDS01000012">
    <property type="protein sequence ID" value="GHH99491.1"/>
    <property type="molecule type" value="Genomic_DNA"/>
</dbReference>
<name>A0ABQ3NAJ2_9BACI</name>
<proteinExistence type="predicted"/>
<dbReference type="Proteomes" id="UP000637074">
    <property type="component" value="Unassembled WGS sequence"/>
</dbReference>
<reference evidence="1 2" key="1">
    <citation type="journal article" date="2022" name="Int. J. Syst. Evol. Microbiol.">
        <title>Neobacillus kokaensis sp. nov., isolated from soil.</title>
        <authorList>
            <person name="Yuki K."/>
            <person name="Matsubara H."/>
            <person name="Yamaguchi S."/>
        </authorList>
    </citation>
    <scope>NUCLEOTIDE SEQUENCE [LARGE SCALE GENOMIC DNA]</scope>
    <source>
        <strain evidence="1 2">LOB 377</strain>
    </source>
</reference>
<protein>
    <submittedName>
        <fullName evidence="1">Uncharacterized protein</fullName>
    </submittedName>
</protein>
<organism evidence="1 2">
    <name type="scientific">Neobacillus kokaensis</name>
    <dbReference type="NCBI Taxonomy" id="2759023"/>
    <lineage>
        <taxon>Bacteria</taxon>
        <taxon>Bacillati</taxon>
        <taxon>Bacillota</taxon>
        <taxon>Bacilli</taxon>
        <taxon>Bacillales</taxon>
        <taxon>Bacillaceae</taxon>
        <taxon>Neobacillus</taxon>
    </lineage>
</organism>
<sequence length="45" mass="4889">MDNLSNAKLTSAEIAALWTQYMNELARLNGKAEIVAAEPCNPLVI</sequence>
<comment type="caution">
    <text evidence="1">The sequence shown here is derived from an EMBL/GenBank/DDBJ whole genome shotgun (WGS) entry which is preliminary data.</text>
</comment>
<gene>
    <name evidence="1" type="ORF">AM1BK_30340</name>
</gene>
<evidence type="ECO:0000313" key="1">
    <source>
        <dbReference type="EMBL" id="GHH99491.1"/>
    </source>
</evidence>
<keyword evidence="2" id="KW-1185">Reference proteome</keyword>
<dbReference type="RefSeq" id="WP_191274209.1">
    <property type="nucleotide sequence ID" value="NZ_BNDS01000012.1"/>
</dbReference>